<feature type="compositionally biased region" description="Low complexity" evidence="9">
    <location>
        <begin position="8"/>
        <end position="19"/>
    </location>
</feature>
<keyword evidence="3 8" id="KW-0540">Nuclease</keyword>
<keyword evidence="7 8" id="KW-0464">Manganese</keyword>
<dbReference type="PANTHER" id="PTHR15749:SF4">
    <property type="entry name" value="FANCONI-ASSOCIATED NUCLEASE 1"/>
    <property type="match status" value="1"/>
</dbReference>
<dbReference type="Proteomes" id="UP000054498">
    <property type="component" value="Unassembled WGS sequence"/>
</dbReference>
<evidence type="ECO:0000256" key="9">
    <source>
        <dbReference type="SAM" id="MobiDB-lite"/>
    </source>
</evidence>
<evidence type="ECO:0000256" key="6">
    <source>
        <dbReference type="ARBA" id="ARBA00022842"/>
    </source>
</evidence>
<evidence type="ECO:0000256" key="1">
    <source>
        <dbReference type="ARBA" id="ARBA00000983"/>
    </source>
</evidence>
<dbReference type="KEGG" id="mng:MNEG_8075"/>
<dbReference type="GO" id="GO:0046872">
    <property type="term" value="F:metal ion binding"/>
    <property type="evidence" value="ECO:0007669"/>
    <property type="project" value="UniProtKB-KW"/>
</dbReference>
<feature type="domain" description="VRR-NUC" evidence="10">
    <location>
        <begin position="169"/>
        <end position="278"/>
    </location>
</feature>
<evidence type="ECO:0000256" key="2">
    <source>
        <dbReference type="ARBA" id="ARBA00005533"/>
    </source>
</evidence>
<evidence type="ECO:0000256" key="3">
    <source>
        <dbReference type="ARBA" id="ARBA00022722"/>
    </source>
</evidence>
<dbReference type="GO" id="GO:0070336">
    <property type="term" value="F:flap-structured DNA binding"/>
    <property type="evidence" value="ECO:0007669"/>
    <property type="project" value="TreeGrafter"/>
</dbReference>
<evidence type="ECO:0000259" key="10">
    <source>
        <dbReference type="SMART" id="SM00990"/>
    </source>
</evidence>
<name>A0A0D2M9A0_9CHLO</name>
<comment type="catalytic activity">
    <reaction evidence="1 8">
        <text>Hydrolytically removes 5'-nucleotides successively from the 3'-hydroxy termini of 3'-hydroxy-terminated oligonucleotides.</text>
        <dbReference type="EC" id="3.1.4.1"/>
    </reaction>
</comment>
<dbReference type="Pfam" id="PF08774">
    <property type="entry name" value="VRR_NUC"/>
    <property type="match status" value="1"/>
</dbReference>
<dbReference type="InterPro" id="IPR014883">
    <property type="entry name" value="VRR_NUC"/>
</dbReference>
<keyword evidence="8" id="KW-0234">DNA repair</keyword>
<keyword evidence="5 8" id="KW-0378">Hydrolase</keyword>
<protein>
    <recommendedName>
        <fullName evidence="8">Fanconi-associated nuclease</fullName>
        <ecNumber evidence="8">3.1.4.1</ecNumber>
    </recommendedName>
</protein>
<evidence type="ECO:0000256" key="8">
    <source>
        <dbReference type="RuleBase" id="RU365033"/>
    </source>
</evidence>
<reference evidence="11 12" key="1">
    <citation type="journal article" date="2013" name="BMC Genomics">
        <title>Reconstruction of the lipid metabolism for the microalga Monoraphidium neglectum from its genome sequence reveals characteristics suitable for biofuel production.</title>
        <authorList>
            <person name="Bogen C."/>
            <person name="Al-Dilaimi A."/>
            <person name="Albersmeier A."/>
            <person name="Wichmann J."/>
            <person name="Grundmann M."/>
            <person name="Rupp O."/>
            <person name="Lauersen K.J."/>
            <person name="Blifernez-Klassen O."/>
            <person name="Kalinowski J."/>
            <person name="Goesmann A."/>
            <person name="Mussgnug J.H."/>
            <person name="Kruse O."/>
        </authorList>
    </citation>
    <scope>NUCLEOTIDE SEQUENCE [LARGE SCALE GENOMIC DNA]</scope>
    <source>
        <strain evidence="11 12">SAG 48.87</strain>
    </source>
</reference>
<dbReference type="InterPro" id="IPR049126">
    <property type="entry name" value="FAN1-like_TPR"/>
</dbReference>
<dbReference type="InterPro" id="IPR011856">
    <property type="entry name" value="tRNA_endonuc-like_dom_sf"/>
</dbReference>
<dbReference type="GO" id="GO:0005634">
    <property type="term" value="C:nucleus"/>
    <property type="evidence" value="ECO:0007669"/>
    <property type="project" value="UniProtKB-SubCell"/>
</dbReference>
<dbReference type="AlphaFoldDB" id="A0A0D2M9A0"/>
<evidence type="ECO:0000256" key="5">
    <source>
        <dbReference type="ARBA" id="ARBA00022801"/>
    </source>
</evidence>
<gene>
    <name evidence="11" type="ORF">MNEG_8075</name>
</gene>
<comment type="function">
    <text evidence="8">Nuclease required for the repair of DNA interstrand cross-links (ICL). Acts as a 5'-3' exonuclease that anchors at a cut end of DNA and cleaves DNA successively at every third nucleotide, allowing to excise an ICL from one strand through flanking incisions.</text>
</comment>
<proteinExistence type="inferred from homology"/>
<dbReference type="EC" id="3.1.4.1" evidence="8"/>
<dbReference type="PANTHER" id="PTHR15749">
    <property type="entry name" value="FANCONI-ASSOCIATED NUCLEASE 1"/>
    <property type="match status" value="1"/>
</dbReference>
<evidence type="ECO:0000313" key="12">
    <source>
        <dbReference type="Proteomes" id="UP000054498"/>
    </source>
</evidence>
<comment type="subcellular location">
    <subcellularLocation>
        <location evidence="8">Nucleus</location>
    </subcellularLocation>
</comment>
<dbReference type="RefSeq" id="XP_013898904.1">
    <property type="nucleotide sequence ID" value="XM_014043450.1"/>
</dbReference>
<dbReference type="Gene3D" id="3.40.1350.10">
    <property type="match status" value="1"/>
</dbReference>
<keyword evidence="4 8" id="KW-0479">Metal-binding</keyword>
<keyword evidence="12" id="KW-1185">Reference proteome</keyword>
<comment type="cofactor">
    <cofactor evidence="8">
        <name>Mg(2+)</name>
        <dbReference type="ChEBI" id="CHEBI:18420"/>
    </cofactor>
    <cofactor evidence="8">
        <name>Mn(2+)</name>
        <dbReference type="ChEBI" id="CHEBI:29035"/>
    </cofactor>
</comment>
<accession>A0A0D2M9A0</accession>
<dbReference type="GO" id="GO:0008409">
    <property type="term" value="F:5'-3' exonuclease activity"/>
    <property type="evidence" value="ECO:0007669"/>
    <property type="project" value="TreeGrafter"/>
</dbReference>
<sequence>MLGREPAQQQPPDHGQNQQEIDGAHGNGPAEPSAAAVQCTAATPPPRPLFFARFCAGWVYASQGTVAASLLEKQRRYEEAVELLQLLLGGNACLSRRGTWWCRLSINLEHLKQVDAALEVAEAALADPYVRHDVPGVFQSPFQAAPLDLDTDAFFPARASAIERRLQDIALGGAGPLVQATWETHYGALCRGVSWSRFSLPQLLEISECIGGVGLSVVFRLMAEDHAGSSGGLPDLLLWRTTPHRDARLVEVKGPTDRLSEQQRAWIAAMSAAGLQVE</sequence>
<keyword evidence="6 8" id="KW-0460">Magnesium</keyword>
<dbReference type="EMBL" id="KK101714">
    <property type="protein sequence ID" value="KIY99884.1"/>
    <property type="molecule type" value="Genomic_DNA"/>
</dbReference>
<dbReference type="InterPro" id="IPR033315">
    <property type="entry name" value="Fan1-like"/>
</dbReference>
<dbReference type="GO" id="GO:0036297">
    <property type="term" value="P:interstrand cross-link repair"/>
    <property type="evidence" value="ECO:0007669"/>
    <property type="project" value="InterPro"/>
</dbReference>
<dbReference type="Pfam" id="PF21170">
    <property type="entry name" value="FAN1_TPR"/>
    <property type="match status" value="1"/>
</dbReference>
<organism evidence="11 12">
    <name type="scientific">Monoraphidium neglectum</name>
    <dbReference type="NCBI Taxonomy" id="145388"/>
    <lineage>
        <taxon>Eukaryota</taxon>
        <taxon>Viridiplantae</taxon>
        <taxon>Chlorophyta</taxon>
        <taxon>core chlorophytes</taxon>
        <taxon>Chlorophyceae</taxon>
        <taxon>CS clade</taxon>
        <taxon>Sphaeropleales</taxon>
        <taxon>Selenastraceae</taxon>
        <taxon>Monoraphidium</taxon>
    </lineage>
</organism>
<comment type="similarity">
    <text evidence="2 8">Belongs to the FAN1 family.</text>
</comment>
<evidence type="ECO:0000256" key="7">
    <source>
        <dbReference type="ARBA" id="ARBA00023211"/>
    </source>
</evidence>
<evidence type="ECO:0000256" key="4">
    <source>
        <dbReference type="ARBA" id="ARBA00022723"/>
    </source>
</evidence>
<dbReference type="OrthoDB" id="76364at2759"/>
<dbReference type="GeneID" id="25740951"/>
<feature type="region of interest" description="Disordered" evidence="9">
    <location>
        <begin position="1"/>
        <end position="39"/>
    </location>
</feature>
<feature type="non-terminal residue" evidence="11">
    <location>
        <position position="278"/>
    </location>
</feature>
<evidence type="ECO:0000313" key="11">
    <source>
        <dbReference type="EMBL" id="KIY99884.1"/>
    </source>
</evidence>
<keyword evidence="8" id="KW-0227">DNA damage</keyword>
<dbReference type="SMART" id="SM00990">
    <property type="entry name" value="VRR_NUC"/>
    <property type="match status" value="1"/>
</dbReference>
<dbReference type="GO" id="GO:0004528">
    <property type="term" value="F:phosphodiesterase I activity"/>
    <property type="evidence" value="ECO:0007669"/>
    <property type="project" value="UniProtKB-EC"/>
</dbReference>
<dbReference type="GO" id="GO:0017108">
    <property type="term" value="F:5'-flap endonuclease activity"/>
    <property type="evidence" value="ECO:0007669"/>
    <property type="project" value="TreeGrafter"/>
</dbReference>
<keyword evidence="8" id="KW-0539">Nucleus</keyword>
<dbReference type="STRING" id="145388.A0A0D2M9A0"/>